<name>A0A2S7T1D2_9BACT</name>
<comment type="caution">
    <text evidence="2">The sequence shown here is derived from an EMBL/GenBank/DDBJ whole genome shotgun (WGS) entry which is preliminary data.</text>
</comment>
<evidence type="ECO:0000256" key="1">
    <source>
        <dbReference type="SAM" id="Phobius"/>
    </source>
</evidence>
<feature type="transmembrane region" description="Helical" evidence="1">
    <location>
        <begin position="6"/>
        <end position="28"/>
    </location>
</feature>
<evidence type="ECO:0000313" key="3">
    <source>
        <dbReference type="Proteomes" id="UP000239872"/>
    </source>
</evidence>
<keyword evidence="3" id="KW-1185">Reference proteome</keyword>
<organism evidence="2 3">
    <name type="scientific">Flavipsychrobacter stenotrophus</name>
    <dbReference type="NCBI Taxonomy" id="2077091"/>
    <lineage>
        <taxon>Bacteria</taxon>
        <taxon>Pseudomonadati</taxon>
        <taxon>Bacteroidota</taxon>
        <taxon>Chitinophagia</taxon>
        <taxon>Chitinophagales</taxon>
        <taxon>Chitinophagaceae</taxon>
        <taxon>Flavipsychrobacter</taxon>
    </lineage>
</organism>
<evidence type="ECO:0000313" key="2">
    <source>
        <dbReference type="EMBL" id="PQJ13023.1"/>
    </source>
</evidence>
<reference evidence="2 3" key="1">
    <citation type="submission" date="2018-01" db="EMBL/GenBank/DDBJ databases">
        <title>A novel member of the phylum Bacteroidetes isolated from glacier ice.</title>
        <authorList>
            <person name="Liu Q."/>
            <person name="Xin Y.-H."/>
        </authorList>
    </citation>
    <scope>NUCLEOTIDE SEQUENCE [LARGE SCALE GENOMIC DNA]</scope>
    <source>
        <strain evidence="2 3">RB1R16</strain>
    </source>
</reference>
<dbReference type="AlphaFoldDB" id="A0A2S7T1D2"/>
<proteinExistence type="predicted"/>
<feature type="transmembrane region" description="Helical" evidence="1">
    <location>
        <begin position="40"/>
        <end position="65"/>
    </location>
</feature>
<sequence length="104" mass="11633">MLITRITNIIALIAFLLTVPLILSVIIRSEFGSSDKLIQLIRTFSFIGHTMLIICAVIALCLHVNGKMDLWNLLAIVIVAIVLPFALLAIFQIEQMTTRHHPDI</sequence>
<feature type="transmembrane region" description="Helical" evidence="1">
    <location>
        <begin position="71"/>
        <end position="91"/>
    </location>
</feature>
<keyword evidence="1" id="KW-0812">Transmembrane</keyword>
<dbReference type="Proteomes" id="UP000239872">
    <property type="component" value="Unassembled WGS sequence"/>
</dbReference>
<keyword evidence="1" id="KW-0472">Membrane</keyword>
<accession>A0A2S7T1D2</accession>
<gene>
    <name evidence="2" type="ORF">CJD36_004570</name>
</gene>
<keyword evidence="1" id="KW-1133">Transmembrane helix</keyword>
<dbReference type="EMBL" id="PPSL01000001">
    <property type="protein sequence ID" value="PQJ13023.1"/>
    <property type="molecule type" value="Genomic_DNA"/>
</dbReference>
<protein>
    <submittedName>
        <fullName evidence="2">Uncharacterized protein</fullName>
    </submittedName>
</protein>